<accession>A0A5M3XM10</accession>
<feature type="region of interest" description="Disordered" evidence="1">
    <location>
        <begin position="33"/>
        <end position="62"/>
    </location>
</feature>
<name>A0A5M3XM10_9ACTN</name>
<dbReference type="EMBL" id="BLAF01000027">
    <property type="protein sequence ID" value="GES21990.1"/>
    <property type="molecule type" value="Genomic_DNA"/>
</dbReference>
<evidence type="ECO:0000313" key="3">
    <source>
        <dbReference type="Proteomes" id="UP000377595"/>
    </source>
</evidence>
<comment type="caution">
    <text evidence="2">The sequence shown here is derived from an EMBL/GenBank/DDBJ whole genome shotgun (WGS) entry which is preliminary data.</text>
</comment>
<keyword evidence="3" id="KW-1185">Reference proteome</keyword>
<dbReference type="OrthoDB" id="4558779at2"/>
<dbReference type="AlphaFoldDB" id="A0A5M3XM10"/>
<proteinExistence type="predicted"/>
<reference evidence="2 3" key="1">
    <citation type="submission" date="2019-10" db="EMBL/GenBank/DDBJ databases">
        <title>Whole genome shotgun sequence of Acrocarpospora pleiomorpha NBRC 16267.</title>
        <authorList>
            <person name="Ichikawa N."/>
            <person name="Kimura A."/>
            <person name="Kitahashi Y."/>
            <person name="Komaki H."/>
            <person name="Oguchi A."/>
        </authorList>
    </citation>
    <scope>NUCLEOTIDE SEQUENCE [LARGE SCALE GENOMIC DNA]</scope>
    <source>
        <strain evidence="2 3">NBRC 16267</strain>
    </source>
</reference>
<gene>
    <name evidence="2" type="ORF">Aple_048870</name>
</gene>
<dbReference type="RefSeq" id="WP_155346957.1">
    <property type="nucleotide sequence ID" value="NZ_BAAAHM010000030.1"/>
</dbReference>
<dbReference type="Proteomes" id="UP000377595">
    <property type="component" value="Unassembled WGS sequence"/>
</dbReference>
<evidence type="ECO:0000256" key="1">
    <source>
        <dbReference type="SAM" id="MobiDB-lite"/>
    </source>
</evidence>
<protein>
    <submittedName>
        <fullName evidence="2">Uncharacterized protein</fullName>
    </submittedName>
</protein>
<organism evidence="2 3">
    <name type="scientific">Acrocarpospora pleiomorpha</name>
    <dbReference type="NCBI Taxonomy" id="90975"/>
    <lineage>
        <taxon>Bacteria</taxon>
        <taxon>Bacillati</taxon>
        <taxon>Actinomycetota</taxon>
        <taxon>Actinomycetes</taxon>
        <taxon>Streptosporangiales</taxon>
        <taxon>Streptosporangiaceae</taxon>
        <taxon>Acrocarpospora</taxon>
    </lineage>
</organism>
<evidence type="ECO:0000313" key="2">
    <source>
        <dbReference type="EMBL" id="GES21990.1"/>
    </source>
</evidence>
<sequence>MIDIDDEALAPAADELGTTSKVTTVNAALPRVAEQGASRRMPADMMSMELDLDPDTMKGAWR</sequence>